<evidence type="ECO:0000313" key="1">
    <source>
        <dbReference type="EMBL" id="QHU06137.1"/>
    </source>
</evidence>
<dbReference type="Pfam" id="PF02511">
    <property type="entry name" value="Thy1"/>
    <property type="match status" value="1"/>
</dbReference>
<dbReference type="GO" id="GO:0050660">
    <property type="term" value="F:flavin adenine dinucleotide binding"/>
    <property type="evidence" value="ECO:0007669"/>
    <property type="project" value="InterPro"/>
</dbReference>
<sequence>MKVELISYSKPPSGDQSLQDLVAFCARVSNPTNQNNTVTNERLIKYLINNQHWSPLEMVNICLEIETTRDIARQILRHRSFSFQEFSQRYAVADLGVVFREARLQDSKNRQNSIELDDEHLQNEWNDIQDGVSAMSEQAYKWAIEHGIAKEQARAVLPEGMTMSRLYMNGTLRSWVHYIQLRSGNGTQKEHREVAIACANAIETIFPMIKDLVTNI</sequence>
<dbReference type="Gene3D" id="1.20.5.3070">
    <property type="match status" value="1"/>
</dbReference>
<dbReference type="GO" id="GO:0070402">
    <property type="term" value="F:NADPH binding"/>
    <property type="evidence" value="ECO:0007669"/>
    <property type="project" value="TreeGrafter"/>
</dbReference>
<dbReference type="Gene3D" id="3.30.1360.170">
    <property type="match status" value="1"/>
</dbReference>
<dbReference type="AlphaFoldDB" id="A0A6C0JNX5"/>
<accession>A0A6C0JNX5</accession>
<dbReference type="GO" id="GO:0050797">
    <property type="term" value="F:thymidylate synthase (FAD) activity"/>
    <property type="evidence" value="ECO:0007669"/>
    <property type="project" value="InterPro"/>
</dbReference>
<dbReference type="SUPFAM" id="SSF69796">
    <property type="entry name" value="Thymidylate synthase-complementing protein Thy1"/>
    <property type="match status" value="1"/>
</dbReference>
<reference evidence="1" key="1">
    <citation type="journal article" date="2020" name="Nature">
        <title>Giant virus diversity and host interactions through global metagenomics.</title>
        <authorList>
            <person name="Schulz F."/>
            <person name="Roux S."/>
            <person name="Paez-Espino D."/>
            <person name="Jungbluth S."/>
            <person name="Walsh D.A."/>
            <person name="Denef V.J."/>
            <person name="McMahon K.D."/>
            <person name="Konstantinidis K.T."/>
            <person name="Eloe-Fadrosh E.A."/>
            <person name="Kyrpides N.C."/>
            <person name="Woyke T."/>
        </authorList>
    </citation>
    <scope>NUCLEOTIDE SEQUENCE</scope>
    <source>
        <strain evidence="1">GVMAG-M-3300027747-57</strain>
    </source>
</reference>
<dbReference type="PROSITE" id="PS51331">
    <property type="entry name" value="THYX"/>
    <property type="match status" value="1"/>
</dbReference>
<dbReference type="PANTHER" id="PTHR34934:SF1">
    <property type="entry name" value="FLAVIN-DEPENDENT THYMIDYLATE SYNTHASE"/>
    <property type="match status" value="1"/>
</dbReference>
<dbReference type="EMBL" id="MN740430">
    <property type="protein sequence ID" value="QHU06137.1"/>
    <property type="molecule type" value="Genomic_DNA"/>
</dbReference>
<organism evidence="1">
    <name type="scientific">viral metagenome</name>
    <dbReference type="NCBI Taxonomy" id="1070528"/>
    <lineage>
        <taxon>unclassified sequences</taxon>
        <taxon>metagenomes</taxon>
        <taxon>organismal metagenomes</taxon>
    </lineage>
</organism>
<dbReference type="GO" id="GO:0006231">
    <property type="term" value="P:dTMP biosynthetic process"/>
    <property type="evidence" value="ECO:0007669"/>
    <property type="project" value="InterPro"/>
</dbReference>
<dbReference type="GO" id="GO:0004799">
    <property type="term" value="F:thymidylate synthase activity"/>
    <property type="evidence" value="ECO:0007669"/>
    <property type="project" value="TreeGrafter"/>
</dbReference>
<dbReference type="InterPro" id="IPR036098">
    <property type="entry name" value="Thymidylate_synthase_ThyX_sf"/>
</dbReference>
<name>A0A6C0JNX5_9ZZZZ</name>
<dbReference type="PANTHER" id="PTHR34934">
    <property type="entry name" value="FLAVIN-DEPENDENT THYMIDYLATE SYNTHASE"/>
    <property type="match status" value="1"/>
</dbReference>
<dbReference type="CDD" id="cd20175">
    <property type="entry name" value="ThyX"/>
    <property type="match status" value="1"/>
</dbReference>
<dbReference type="NCBIfam" id="TIGR02170">
    <property type="entry name" value="thyX"/>
    <property type="match status" value="1"/>
</dbReference>
<proteinExistence type="predicted"/>
<protein>
    <recommendedName>
        <fullName evidence="2">Thymidylate synthase</fullName>
    </recommendedName>
</protein>
<dbReference type="InterPro" id="IPR003669">
    <property type="entry name" value="Thymidylate_synthase_ThyX"/>
</dbReference>
<evidence type="ECO:0008006" key="2">
    <source>
        <dbReference type="Google" id="ProtNLM"/>
    </source>
</evidence>